<name>A0A5J9WN37_9POAL</name>
<reference evidence="2 3" key="1">
    <citation type="journal article" date="2019" name="Sci. Rep.">
        <title>A high-quality genome of Eragrostis curvula grass provides insights into Poaceae evolution and supports new strategies to enhance forage quality.</title>
        <authorList>
            <person name="Carballo J."/>
            <person name="Santos B.A.C.M."/>
            <person name="Zappacosta D."/>
            <person name="Garbus I."/>
            <person name="Selva J.P."/>
            <person name="Gallo C.A."/>
            <person name="Diaz A."/>
            <person name="Albertini E."/>
            <person name="Caccamo M."/>
            <person name="Echenique V."/>
        </authorList>
    </citation>
    <scope>NUCLEOTIDE SEQUENCE [LARGE SCALE GENOMIC DNA]</scope>
    <source>
        <strain evidence="3">cv. Victoria</strain>
        <tissue evidence="2">Leaf</tissue>
    </source>
</reference>
<dbReference type="Proteomes" id="UP000324897">
    <property type="component" value="Chromosome 6"/>
</dbReference>
<dbReference type="Gramene" id="TVU49628">
    <property type="protein sequence ID" value="TVU49628"/>
    <property type="gene ID" value="EJB05_00946"/>
</dbReference>
<proteinExistence type="predicted"/>
<sequence length="74" mass="7995">MAPWRSKVGAEINAAGASIADAPPPLPWSGSTPTTSEAAKIDPWHLNVSKQNMANQSRPRGGLRFYSFKLVCEQ</sequence>
<organism evidence="2 3">
    <name type="scientific">Eragrostis curvula</name>
    <name type="common">weeping love grass</name>
    <dbReference type="NCBI Taxonomy" id="38414"/>
    <lineage>
        <taxon>Eukaryota</taxon>
        <taxon>Viridiplantae</taxon>
        <taxon>Streptophyta</taxon>
        <taxon>Embryophyta</taxon>
        <taxon>Tracheophyta</taxon>
        <taxon>Spermatophyta</taxon>
        <taxon>Magnoliopsida</taxon>
        <taxon>Liliopsida</taxon>
        <taxon>Poales</taxon>
        <taxon>Poaceae</taxon>
        <taxon>PACMAD clade</taxon>
        <taxon>Chloridoideae</taxon>
        <taxon>Eragrostideae</taxon>
        <taxon>Eragrostidinae</taxon>
        <taxon>Eragrostis</taxon>
    </lineage>
</organism>
<feature type="region of interest" description="Disordered" evidence="1">
    <location>
        <begin position="15"/>
        <end position="37"/>
    </location>
</feature>
<gene>
    <name evidence="2" type="ORF">EJB05_00946</name>
</gene>
<keyword evidence="3" id="KW-1185">Reference proteome</keyword>
<evidence type="ECO:0000313" key="3">
    <source>
        <dbReference type="Proteomes" id="UP000324897"/>
    </source>
</evidence>
<dbReference type="AlphaFoldDB" id="A0A5J9WN37"/>
<protein>
    <submittedName>
        <fullName evidence="2">Uncharacterized protein</fullName>
    </submittedName>
</protein>
<evidence type="ECO:0000313" key="2">
    <source>
        <dbReference type="EMBL" id="TVU49628.1"/>
    </source>
</evidence>
<comment type="caution">
    <text evidence="2">The sequence shown here is derived from an EMBL/GenBank/DDBJ whole genome shotgun (WGS) entry which is preliminary data.</text>
</comment>
<evidence type="ECO:0000256" key="1">
    <source>
        <dbReference type="SAM" id="MobiDB-lite"/>
    </source>
</evidence>
<dbReference type="EMBL" id="RWGY01000002">
    <property type="protein sequence ID" value="TVU49628.1"/>
    <property type="molecule type" value="Genomic_DNA"/>
</dbReference>
<accession>A0A5J9WN37</accession>